<dbReference type="PANTHER" id="PTHR30469">
    <property type="entry name" value="MULTIDRUG RESISTANCE PROTEIN MDTA"/>
    <property type="match status" value="1"/>
</dbReference>
<accession>A0A6P1NIQ5</accession>
<dbReference type="InterPro" id="IPR058647">
    <property type="entry name" value="BSH_CzcB-like"/>
</dbReference>
<dbReference type="Gene3D" id="1.10.287.470">
    <property type="entry name" value="Helix hairpin bin"/>
    <property type="match status" value="1"/>
</dbReference>
<feature type="region of interest" description="Disordered" evidence="3">
    <location>
        <begin position="348"/>
        <end position="422"/>
    </location>
</feature>
<dbReference type="GO" id="GO:0015562">
    <property type="term" value="F:efflux transmembrane transporter activity"/>
    <property type="evidence" value="ECO:0007669"/>
    <property type="project" value="TreeGrafter"/>
</dbReference>
<dbReference type="PANTHER" id="PTHR30469:SF37">
    <property type="entry name" value="RAGD PROTEIN"/>
    <property type="match status" value="1"/>
</dbReference>
<gene>
    <name evidence="6" type="ORF">GT348_06355</name>
</gene>
<evidence type="ECO:0000259" key="4">
    <source>
        <dbReference type="Pfam" id="PF25954"/>
    </source>
</evidence>
<protein>
    <submittedName>
        <fullName evidence="6">Efflux RND transporter periplasmic adaptor subunit</fullName>
    </submittedName>
</protein>
<evidence type="ECO:0000313" key="6">
    <source>
        <dbReference type="EMBL" id="QHI96414.1"/>
    </source>
</evidence>
<dbReference type="NCBIfam" id="TIGR01730">
    <property type="entry name" value="RND_mfp"/>
    <property type="match status" value="1"/>
</dbReference>
<evidence type="ECO:0000313" key="7">
    <source>
        <dbReference type="Proteomes" id="UP000463975"/>
    </source>
</evidence>
<dbReference type="GO" id="GO:1990281">
    <property type="term" value="C:efflux pump complex"/>
    <property type="evidence" value="ECO:0007669"/>
    <property type="project" value="TreeGrafter"/>
</dbReference>
<feature type="coiled-coil region" evidence="2">
    <location>
        <begin position="114"/>
        <end position="146"/>
    </location>
</feature>
<dbReference type="Gene3D" id="2.40.30.170">
    <property type="match status" value="1"/>
</dbReference>
<feature type="domain" description="CzcB-like barrel-sandwich hybrid" evidence="5">
    <location>
        <begin position="42"/>
        <end position="174"/>
    </location>
</feature>
<dbReference type="InterPro" id="IPR006143">
    <property type="entry name" value="RND_pump_MFP"/>
</dbReference>
<feature type="domain" description="CusB-like beta-barrel" evidence="4">
    <location>
        <begin position="200"/>
        <end position="272"/>
    </location>
</feature>
<keyword evidence="7" id="KW-1185">Reference proteome</keyword>
<evidence type="ECO:0000256" key="2">
    <source>
        <dbReference type="SAM" id="Coils"/>
    </source>
</evidence>
<proteinExistence type="inferred from homology"/>
<dbReference type="Pfam" id="PF25954">
    <property type="entry name" value="Beta-barrel_RND_2"/>
    <property type="match status" value="1"/>
</dbReference>
<dbReference type="EMBL" id="CP047652">
    <property type="protein sequence ID" value="QHI96414.1"/>
    <property type="molecule type" value="Genomic_DNA"/>
</dbReference>
<dbReference type="InterPro" id="IPR058792">
    <property type="entry name" value="Beta-barrel_RND_2"/>
</dbReference>
<evidence type="ECO:0000259" key="5">
    <source>
        <dbReference type="Pfam" id="PF25973"/>
    </source>
</evidence>
<dbReference type="AlphaFoldDB" id="A0A6P1NIQ5"/>
<feature type="compositionally biased region" description="Basic and acidic residues" evidence="3">
    <location>
        <begin position="389"/>
        <end position="410"/>
    </location>
</feature>
<dbReference type="KEGG" id="bomb:GT348_06355"/>
<dbReference type="Gene3D" id="2.40.50.100">
    <property type="match status" value="1"/>
</dbReference>
<evidence type="ECO:0000256" key="3">
    <source>
        <dbReference type="SAM" id="MobiDB-lite"/>
    </source>
</evidence>
<comment type="similarity">
    <text evidence="1">Belongs to the membrane fusion protein (MFP) (TC 8.A.1) family.</text>
</comment>
<organism evidence="6 7">
    <name type="scientific">Aristophania vespae</name>
    <dbReference type="NCBI Taxonomy" id="2697033"/>
    <lineage>
        <taxon>Bacteria</taxon>
        <taxon>Pseudomonadati</taxon>
        <taxon>Pseudomonadota</taxon>
        <taxon>Alphaproteobacteria</taxon>
        <taxon>Acetobacterales</taxon>
        <taxon>Acetobacteraceae</taxon>
        <taxon>Aristophania</taxon>
    </lineage>
</organism>
<keyword evidence="2" id="KW-0175">Coiled coil</keyword>
<dbReference type="SUPFAM" id="SSF111369">
    <property type="entry name" value="HlyD-like secretion proteins"/>
    <property type="match status" value="1"/>
</dbReference>
<reference evidence="6 7" key="1">
    <citation type="submission" date="2020-01" db="EMBL/GenBank/DDBJ databases">
        <title>Genome sequencing of strain KACC 21507.</title>
        <authorList>
            <person name="Heo J."/>
            <person name="Kim S.-J."/>
            <person name="Kim J.-S."/>
            <person name="Hong S.-B."/>
            <person name="Kwon S.-W."/>
        </authorList>
    </citation>
    <scope>NUCLEOTIDE SEQUENCE [LARGE SCALE GENOMIC DNA]</scope>
    <source>
        <strain evidence="6 7">KACC 21507</strain>
    </source>
</reference>
<dbReference type="Pfam" id="PF25973">
    <property type="entry name" value="BSH_CzcB"/>
    <property type="match status" value="1"/>
</dbReference>
<dbReference type="Gene3D" id="2.40.420.20">
    <property type="match status" value="1"/>
</dbReference>
<sequence length="422" mass="45715">MHNLVQETEDASIPRVALVMPQPGPKMRTVSLPANLAAWYEAPIYAQVSGYVKMWYKDYGAHVKKGDVLAEISTPSLDAQFAAAKAHYDVVMARYKLALITSERWSALKSTQAVSRQEVDVQAANAAAQKAELEAAAHEVERYQALENFKKIVAPFDGIVTSRLVNVGDYVNGDGGNLNARGSVAELFSVADVRKIRVFVSVPQDYANVISPDISADLTVPQYPGRTFHAKFLATAKAFNASTRTVTTELMLENKDRLLWPNSYATAEIKAPSDPSILILPTSTLIFRAHGTQVAKVEGNHVHLENVKLGINYGTTMQILSGVKATDKIVANPTADLLDGDQVKIVPSTHGYNSSEKPKVTPHPLKNVTPGDLRRAAAALPEETEAEESDKSEASSDDASAKKEPEDRAKAAKTTPSSHDAK</sequence>
<evidence type="ECO:0000256" key="1">
    <source>
        <dbReference type="ARBA" id="ARBA00009477"/>
    </source>
</evidence>
<dbReference type="Proteomes" id="UP000463975">
    <property type="component" value="Chromosome"/>
</dbReference>
<name>A0A6P1NIQ5_9PROT</name>